<reference evidence="4 5" key="2">
    <citation type="journal article" date="2016" name="Genome Announc.">
        <title>Draft Genome Sequences of Streptomyces scabiei S58, Streptomyces turgidiscabies T45, and Streptomyces acidiscabies a10, the Pathogens of Potato Common Scab, Isolated in Japan.</title>
        <authorList>
            <person name="Tomihama T."/>
            <person name="Nishi Y."/>
            <person name="Sakai M."/>
            <person name="Ikenaga M."/>
            <person name="Okubo T."/>
            <person name="Ikeda S."/>
        </authorList>
    </citation>
    <scope>NUCLEOTIDE SEQUENCE [LARGE SCALE GENOMIC DNA]</scope>
    <source>
        <strain evidence="4 5">S58</strain>
    </source>
</reference>
<dbReference type="InterPro" id="IPR036162">
    <property type="entry name" value="Resolvase-like_N_sf"/>
</dbReference>
<dbReference type="PANTHER" id="PTHR30461">
    <property type="entry name" value="DNA-INVERTASE FROM LAMBDOID PROPHAGE"/>
    <property type="match status" value="1"/>
</dbReference>
<name>A0A100JLU0_STRSC</name>
<dbReference type="OrthoDB" id="4500247at2"/>
<dbReference type="SUPFAM" id="SSF53041">
    <property type="entry name" value="Resolvase-like"/>
    <property type="match status" value="1"/>
</dbReference>
<comment type="caution">
    <text evidence="4">The sequence shown here is derived from an EMBL/GenBank/DDBJ whole genome shotgun (WGS) entry which is preliminary data.</text>
</comment>
<dbReference type="PROSITE" id="PS51737">
    <property type="entry name" value="RECOMBINASE_DNA_BIND"/>
    <property type="match status" value="1"/>
</dbReference>
<dbReference type="GO" id="GO:0003677">
    <property type="term" value="F:DNA binding"/>
    <property type="evidence" value="ECO:0007669"/>
    <property type="project" value="InterPro"/>
</dbReference>
<dbReference type="SMART" id="SM00857">
    <property type="entry name" value="Resolvase"/>
    <property type="match status" value="1"/>
</dbReference>
<feature type="domain" description="Recombinase" evidence="3">
    <location>
        <begin position="167"/>
        <end position="289"/>
    </location>
</feature>
<organism evidence="4 5">
    <name type="scientific">Streptomyces scabiei</name>
    <dbReference type="NCBI Taxonomy" id="1930"/>
    <lineage>
        <taxon>Bacteria</taxon>
        <taxon>Bacillati</taxon>
        <taxon>Actinomycetota</taxon>
        <taxon>Actinomycetes</taxon>
        <taxon>Kitasatosporales</taxon>
        <taxon>Streptomycetaceae</taxon>
        <taxon>Streptomyces</taxon>
    </lineage>
</organism>
<reference evidence="5" key="1">
    <citation type="submission" date="2015-11" db="EMBL/GenBank/DDBJ databases">
        <authorList>
            <consortium name="Cross-ministerial Strategic Innovation Promotion Program (SIP) consortium"/>
            <person name="Tomihama T."/>
            <person name="Ikenaga M."/>
            <person name="Sakai M."/>
            <person name="Okubo T."/>
            <person name="Ikeda S."/>
        </authorList>
    </citation>
    <scope>NUCLEOTIDE SEQUENCE [LARGE SCALE GENOMIC DNA]</scope>
    <source>
        <strain evidence="5">S58</strain>
    </source>
</reference>
<sequence length="507" mass="56849">MTHALPQRAGLYCRLSYAPDGSLEKVERQEADCRELSQRLSWPVSESHVFVDNSRSAWQRNRKRPAWDAMLQALDAGEIDAIIVYHGDRLMRQPYDLEKLLSVAERKGIRLASPSGVRDLDSPDDRFILRIEVAQACRESDNTSRRVIRALRARAEKGLTQVGGSRPFGYGLQVATRTVADQETGAAKEVPVYDTTQQVPEEAKLLKDAVDRLLAGQTQIGVVKWLNTQCTTTEGNTWTTKTFRDLLLRPRIAGLIEQDGLFMDAAWDGIITAERWQDVKALYQRNGEKYRYAGRDRVHLLSTVAECGGCATVMRGRPVGGKDKPRRRTRYMQYYCPGCKKVSRKTDAVDAYVQGRVLSLLQDGRFVAELRAAMETGAPGISAQITELEERKRKRTAELEELADDPDLDPVLAMRALASFDRRLAALRAQLTVSVEQRTVQRCVGMTREEWMAEPVDVRATVVKSLFRVVILPTSRRGPGFDPSSVRLTRRSLEAPAETGDQAASRG</sequence>
<evidence type="ECO:0000313" key="5">
    <source>
        <dbReference type="Proteomes" id="UP000067448"/>
    </source>
</evidence>
<evidence type="ECO:0000313" key="4">
    <source>
        <dbReference type="EMBL" id="GAQ61873.1"/>
    </source>
</evidence>
<dbReference type="Gene3D" id="3.90.1750.20">
    <property type="entry name" value="Putative Large Serine Recombinase, Chain B, Domain 2"/>
    <property type="match status" value="1"/>
</dbReference>
<evidence type="ECO:0000259" key="2">
    <source>
        <dbReference type="PROSITE" id="PS51736"/>
    </source>
</evidence>
<accession>A0A100JLU0</accession>
<dbReference type="Proteomes" id="UP000067448">
    <property type="component" value="Unassembled WGS sequence"/>
</dbReference>
<dbReference type="AlphaFoldDB" id="A0A100JLU0"/>
<dbReference type="PANTHER" id="PTHR30461:SF23">
    <property type="entry name" value="DNA RECOMBINASE-RELATED"/>
    <property type="match status" value="1"/>
</dbReference>
<proteinExistence type="predicted"/>
<dbReference type="InterPro" id="IPR006119">
    <property type="entry name" value="Resolv_N"/>
</dbReference>
<evidence type="ECO:0000256" key="1">
    <source>
        <dbReference type="SAM" id="MobiDB-lite"/>
    </source>
</evidence>
<dbReference type="GO" id="GO:0000150">
    <property type="term" value="F:DNA strand exchange activity"/>
    <property type="evidence" value="ECO:0007669"/>
    <property type="project" value="InterPro"/>
</dbReference>
<dbReference type="CDD" id="cd00338">
    <property type="entry name" value="Ser_Recombinase"/>
    <property type="match status" value="1"/>
</dbReference>
<protein>
    <recommendedName>
        <fullName evidence="6">Recombinase family protein</fullName>
    </recommendedName>
</protein>
<dbReference type="InterPro" id="IPR050639">
    <property type="entry name" value="SSR_resolvase"/>
</dbReference>
<dbReference type="Pfam" id="PF00239">
    <property type="entry name" value="Resolvase"/>
    <property type="match status" value="1"/>
</dbReference>
<dbReference type="Gene3D" id="3.40.50.1390">
    <property type="entry name" value="Resolvase, N-terminal catalytic domain"/>
    <property type="match status" value="1"/>
</dbReference>
<reference evidence="5" key="3">
    <citation type="submission" date="2016-02" db="EMBL/GenBank/DDBJ databases">
        <title>Draft genome of pathogenic Streptomyces sp. in Japan.</title>
        <authorList>
            <person name="Tomihama T."/>
            <person name="Ikenaga M."/>
            <person name="Sakai M."/>
            <person name="Okubo T."/>
            <person name="Ikeda S."/>
        </authorList>
    </citation>
    <scope>NUCLEOTIDE SEQUENCE [LARGE SCALE GENOMIC DNA]</scope>
    <source>
        <strain evidence="5">S58</strain>
    </source>
</reference>
<feature type="region of interest" description="Disordered" evidence="1">
    <location>
        <begin position="480"/>
        <end position="507"/>
    </location>
</feature>
<dbReference type="PROSITE" id="PS51736">
    <property type="entry name" value="RECOMBINASES_3"/>
    <property type="match status" value="1"/>
</dbReference>
<dbReference type="Pfam" id="PF07508">
    <property type="entry name" value="Recombinase"/>
    <property type="match status" value="1"/>
</dbReference>
<dbReference type="InterPro" id="IPR038109">
    <property type="entry name" value="DNA_bind_recomb_sf"/>
</dbReference>
<evidence type="ECO:0008006" key="6">
    <source>
        <dbReference type="Google" id="ProtNLM"/>
    </source>
</evidence>
<dbReference type="EMBL" id="BCMM01000008">
    <property type="protein sequence ID" value="GAQ61873.1"/>
    <property type="molecule type" value="Genomic_DNA"/>
</dbReference>
<dbReference type="InterPro" id="IPR011109">
    <property type="entry name" value="DNA_bind_recombinase_dom"/>
</dbReference>
<dbReference type="RefSeq" id="WP_059079730.1">
    <property type="nucleotide sequence ID" value="NZ_BCMM01000008.1"/>
</dbReference>
<evidence type="ECO:0000259" key="3">
    <source>
        <dbReference type="PROSITE" id="PS51737"/>
    </source>
</evidence>
<feature type="domain" description="Resolvase/invertase-type recombinase catalytic" evidence="2">
    <location>
        <begin position="8"/>
        <end position="158"/>
    </location>
</feature>
<gene>
    <name evidence="4" type="ORF">SsS58_02227</name>
</gene>